<comment type="caution">
    <text evidence="2">The sequence shown here is derived from an EMBL/GenBank/DDBJ whole genome shotgun (WGS) entry which is preliminary data.</text>
</comment>
<organism evidence="2 3">
    <name type="scientific">Cercophora scortea</name>
    <dbReference type="NCBI Taxonomy" id="314031"/>
    <lineage>
        <taxon>Eukaryota</taxon>
        <taxon>Fungi</taxon>
        <taxon>Dikarya</taxon>
        <taxon>Ascomycota</taxon>
        <taxon>Pezizomycotina</taxon>
        <taxon>Sordariomycetes</taxon>
        <taxon>Sordariomycetidae</taxon>
        <taxon>Sordariales</taxon>
        <taxon>Lasiosphaeriaceae</taxon>
        <taxon>Cercophora</taxon>
    </lineage>
</organism>
<name>A0AAE0MDV7_9PEZI</name>
<evidence type="ECO:0000313" key="3">
    <source>
        <dbReference type="Proteomes" id="UP001286456"/>
    </source>
</evidence>
<reference evidence="2" key="2">
    <citation type="submission" date="2023-06" db="EMBL/GenBank/DDBJ databases">
        <authorList>
            <consortium name="Lawrence Berkeley National Laboratory"/>
            <person name="Haridas S."/>
            <person name="Hensen N."/>
            <person name="Bonometti L."/>
            <person name="Westerberg I."/>
            <person name="Brannstrom I.O."/>
            <person name="Guillou S."/>
            <person name="Cros-Aarteil S."/>
            <person name="Calhoun S."/>
            <person name="Kuo A."/>
            <person name="Mondo S."/>
            <person name="Pangilinan J."/>
            <person name="Riley R."/>
            <person name="Labutti K."/>
            <person name="Andreopoulos B."/>
            <person name="Lipzen A."/>
            <person name="Chen C."/>
            <person name="Yanf M."/>
            <person name="Daum C."/>
            <person name="Ng V."/>
            <person name="Clum A."/>
            <person name="Steindorff A."/>
            <person name="Ohm R."/>
            <person name="Martin F."/>
            <person name="Silar P."/>
            <person name="Natvig D."/>
            <person name="Lalanne C."/>
            <person name="Gautier V."/>
            <person name="Ament-Velasquez S.L."/>
            <person name="Kruys A."/>
            <person name="Hutchinson M.I."/>
            <person name="Powell A.J."/>
            <person name="Barry K."/>
            <person name="Miller A.N."/>
            <person name="Grigoriev I.V."/>
            <person name="Debuchy R."/>
            <person name="Gladieux P."/>
            <person name="Thoren M.H."/>
            <person name="Johannesson H."/>
        </authorList>
    </citation>
    <scope>NUCLEOTIDE SEQUENCE</scope>
    <source>
        <strain evidence="2">SMH4131-1</strain>
    </source>
</reference>
<sequence>MAGCKSWNEDHWRFTPLNFIILVLLVSVPSVSMASRCNRLTRSGFRIFFTLRLSCNATAAGQTDGRSFVRSFMQHRHVWTKSRNTRARSRVSGSLLKCRSLQCLFGWMPRQISPPAPLGRSSWVGGLGSWRNHHLGETGVTHQDTHVCEKRNSRGLVSCQYTVGSQEFSQEQTGKKACFAMTWWPSPFPTPSPLACPPSPPPPDIQPFPPSHDDLGRVTDGAAAFWKHDLLEIMTSHSLALKAPRASVPFPNL</sequence>
<dbReference type="AlphaFoldDB" id="A0AAE0MDV7"/>
<keyword evidence="1" id="KW-0472">Membrane</keyword>
<proteinExistence type="predicted"/>
<feature type="transmembrane region" description="Helical" evidence="1">
    <location>
        <begin position="16"/>
        <end position="34"/>
    </location>
</feature>
<keyword evidence="3" id="KW-1185">Reference proteome</keyword>
<protein>
    <submittedName>
        <fullName evidence="2">Uncharacterized protein</fullName>
    </submittedName>
</protein>
<keyword evidence="1" id="KW-0812">Transmembrane</keyword>
<evidence type="ECO:0000313" key="2">
    <source>
        <dbReference type="EMBL" id="KAK3327454.1"/>
    </source>
</evidence>
<dbReference type="EMBL" id="JAUEPO010000003">
    <property type="protein sequence ID" value="KAK3327454.1"/>
    <property type="molecule type" value="Genomic_DNA"/>
</dbReference>
<accession>A0AAE0MDV7</accession>
<dbReference type="Proteomes" id="UP001286456">
    <property type="component" value="Unassembled WGS sequence"/>
</dbReference>
<evidence type="ECO:0000256" key="1">
    <source>
        <dbReference type="SAM" id="Phobius"/>
    </source>
</evidence>
<gene>
    <name evidence="2" type="ORF">B0T19DRAFT_163651</name>
</gene>
<keyword evidence="1" id="KW-1133">Transmembrane helix</keyword>
<reference evidence="2" key="1">
    <citation type="journal article" date="2023" name="Mol. Phylogenet. Evol.">
        <title>Genome-scale phylogeny and comparative genomics of the fungal order Sordariales.</title>
        <authorList>
            <person name="Hensen N."/>
            <person name="Bonometti L."/>
            <person name="Westerberg I."/>
            <person name="Brannstrom I.O."/>
            <person name="Guillou S."/>
            <person name="Cros-Aarteil S."/>
            <person name="Calhoun S."/>
            <person name="Haridas S."/>
            <person name="Kuo A."/>
            <person name="Mondo S."/>
            <person name="Pangilinan J."/>
            <person name="Riley R."/>
            <person name="LaButti K."/>
            <person name="Andreopoulos B."/>
            <person name="Lipzen A."/>
            <person name="Chen C."/>
            <person name="Yan M."/>
            <person name="Daum C."/>
            <person name="Ng V."/>
            <person name="Clum A."/>
            <person name="Steindorff A."/>
            <person name="Ohm R.A."/>
            <person name="Martin F."/>
            <person name="Silar P."/>
            <person name="Natvig D.O."/>
            <person name="Lalanne C."/>
            <person name="Gautier V."/>
            <person name="Ament-Velasquez S.L."/>
            <person name="Kruys A."/>
            <person name="Hutchinson M.I."/>
            <person name="Powell A.J."/>
            <person name="Barry K."/>
            <person name="Miller A.N."/>
            <person name="Grigoriev I.V."/>
            <person name="Debuchy R."/>
            <person name="Gladieux P."/>
            <person name="Hiltunen Thoren M."/>
            <person name="Johannesson H."/>
        </authorList>
    </citation>
    <scope>NUCLEOTIDE SEQUENCE</scope>
    <source>
        <strain evidence="2">SMH4131-1</strain>
    </source>
</reference>